<feature type="compositionally biased region" description="Low complexity" evidence="1">
    <location>
        <begin position="74"/>
        <end position="100"/>
    </location>
</feature>
<feature type="compositionally biased region" description="Basic and acidic residues" evidence="1">
    <location>
        <begin position="528"/>
        <end position="539"/>
    </location>
</feature>
<feature type="compositionally biased region" description="Polar residues" evidence="1">
    <location>
        <begin position="139"/>
        <end position="155"/>
    </location>
</feature>
<dbReference type="EMBL" id="KI669461">
    <property type="protein sequence ID" value="OCF59223.1"/>
    <property type="molecule type" value="Genomic_DNA"/>
</dbReference>
<dbReference type="Proteomes" id="UP000092583">
    <property type="component" value="Unassembled WGS sequence"/>
</dbReference>
<dbReference type="AlphaFoldDB" id="A0A1B9IUN2"/>
<dbReference type="STRING" id="1331196.A0A1B9IUN2"/>
<gene>
    <name evidence="2" type="ORF">L486_03725</name>
</gene>
<feature type="region of interest" description="Disordered" evidence="1">
    <location>
        <begin position="888"/>
        <end position="920"/>
    </location>
</feature>
<sequence length="920" mass="99306">MSRPGTFRSKSSDKALPSLPAGELGLDFSGLPRGPAPGSTVGLGLELELNSKSSKPPPTHFIPLRQSPTAIYTSNIPPISSPSIISSSPSTPIASSSVSISGYPFPYGNDHYSNSTSTVLNQNTSTTTLTQLARPPDSPSISISTAPPDISSSFTPEKKKVGFGQAESIRSEHVMMASSTSSTSTSASGQKQDVSLGRKRSSGQLLMGLGKGLNRVGSVMRRNTDSNVDNTSPSKKGNAGGGGSTWRKGRGRKTNDWQDGWEKVDRIGEEGDEGDAGIGRPFNVGHDLHVSPDLSDLPEQWLSSLKAQGLTESDLILISAARKKQHEAHRLPLRTTSRLPQAPLSAPPSRLLDAPCREMIAGPSSEDTHHMGSNGLLKKFSFEDRSPNTPTQAGMTRIYAAGPSQLTSSPTEIPNQNRLRSEVLATTPSKHDRRRAIESFPVSAAGSSDLNHNQNHNLEAEDVFNPHRNSTTSALPGHRTDFTVPIRKNKRFSSQLKGFRESTFGLGEEDEGEWGKSVLNSTWLSSSAKEKGKMRDDKIPVPPEPLLPSSLSSSQAQINSGESGYRTPPSHNPIEEVVMPKSPPPPARPRKQPSVTLVPILNQENSQIPKEDEGSEVEIETRKSSESFGVHYNTSIAKSKSSISIGSELITSSTSMEQGMTVREKDDSDEGHEHEGQGECTFGSINEIKKMDMDNCDQPTELIGREGLIRRYHSNPHISLPASAIHSRSTTPDLISKPKPDLVHQQSYSTFDSTPYKALEEDVLMDGLDRANPEERASIALSILSSRTSASMQSLHELSQATVRTAYKLPPVGEVSPITTLSTSNPFINTITTNKRTNNNKNENQNDTNNNDNENNDNENNTNRKSSSGLKLIDESSECGSISLVSTLGWGSEEIDGEGEGEAKDAMDALGEAARRLRSS</sequence>
<feature type="compositionally biased region" description="Polar residues" evidence="1">
    <location>
        <begin position="225"/>
        <end position="235"/>
    </location>
</feature>
<accession>A0A1B9IUN2</accession>
<feature type="region of interest" description="Disordered" evidence="1">
    <location>
        <begin position="128"/>
        <end position="202"/>
    </location>
</feature>
<reference evidence="2 3" key="1">
    <citation type="submission" date="2013-07" db="EMBL/GenBank/DDBJ databases">
        <title>The Genome Sequence of Kwoniella mangroviensis CBS10435.</title>
        <authorList>
            <consortium name="The Broad Institute Genome Sequencing Platform"/>
            <person name="Cuomo C."/>
            <person name="Litvintseva A."/>
            <person name="Chen Y."/>
            <person name="Heitman J."/>
            <person name="Sun S."/>
            <person name="Springer D."/>
            <person name="Dromer F."/>
            <person name="Young S.K."/>
            <person name="Zeng Q."/>
            <person name="Gargeya S."/>
            <person name="Fitzgerald M."/>
            <person name="Abouelleil A."/>
            <person name="Alvarado L."/>
            <person name="Berlin A.M."/>
            <person name="Chapman S.B."/>
            <person name="Dewar J."/>
            <person name="Goldberg J."/>
            <person name="Griggs A."/>
            <person name="Gujja S."/>
            <person name="Hansen M."/>
            <person name="Howarth C."/>
            <person name="Imamovic A."/>
            <person name="Larimer J."/>
            <person name="McCowan C."/>
            <person name="Murphy C."/>
            <person name="Pearson M."/>
            <person name="Priest M."/>
            <person name="Roberts A."/>
            <person name="Saif S."/>
            <person name="Shea T."/>
            <person name="Sykes S."/>
            <person name="Wortman J."/>
            <person name="Nusbaum C."/>
            <person name="Birren B."/>
        </authorList>
    </citation>
    <scope>NUCLEOTIDE SEQUENCE [LARGE SCALE GENOMIC DNA]</scope>
    <source>
        <strain evidence="2 3">CBS 10435</strain>
    </source>
</reference>
<dbReference type="OrthoDB" id="2564920at2759"/>
<proteinExistence type="predicted"/>
<evidence type="ECO:0000313" key="2">
    <source>
        <dbReference type="EMBL" id="OCF59223.1"/>
    </source>
</evidence>
<protein>
    <recommendedName>
        <fullName evidence="4">CRIB domain-containing protein</fullName>
    </recommendedName>
</protein>
<feature type="compositionally biased region" description="Low complexity" evidence="1">
    <location>
        <begin position="828"/>
        <end position="865"/>
    </location>
</feature>
<evidence type="ECO:0000313" key="3">
    <source>
        <dbReference type="Proteomes" id="UP000092583"/>
    </source>
</evidence>
<feature type="region of interest" description="Disordered" evidence="1">
    <location>
        <begin position="526"/>
        <end position="623"/>
    </location>
</feature>
<feature type="region of interest" description="Disordered" evidence="1">
    <location>
        <begin position="820"/>
        <end position="870"/>
    </location>
</feature>
<organism evidence="2 3">
    <name type="scientific">Kwoniella mangroviensis CBS 10435</name>
    <dbReference type="NCBI Taxonomy" id="1331196"/>
    <lineage>
        <taxon>Eukaryota</taxon>
        <taxon>Fungi</taxon>
        <taxon>Dikarya</taxon>
        <taxon>Basidiomycota</taxon>
        <taxon>Agaricomycotina</taxon>
        <taxon>Tremellomycetes</taxon>
        <taxon>Tremellales</taxon>
        <taxon>Cryptococcaceae</taxon>
        <taxon>Kwoniella</taxon>
    </lineage>
</organism>
<evidence type="ECO:0008006" key="4">
    <source>
        <dbReference type="Google" id="ProtNLM"/>
    </source>
</evidence>
<feature type="region of interest" description="Disordered" evidence="1">
    <location>
        <begin position="218"/>
        <end position="257"/>
    </location>
</feature>
<evidence type="ECO:0000256" key="1">
    <source>
        <dbReference type="SAM" id="MobiDB-lite"/>
    </source>
</evidence>
<keyword evidence="3" id="KW-1185">Reference proteome</keyword>
<feature type="compositionally biased region" description="Low complexity" evidence="1">
    <location>
        <begin position="177"/>
        <end position="188"/>
    </location>
</feature>
<reference evidence="3" key="2">
    <citation type="submission" date="2013-12" db="EMBL/GenBank/DDBJ databases">
        <title>Evolution of pathogenesis and genome organization in the Tremellales.</title>
        <authorList>
            <person name="Cuomo C."/>
            <person name="Litvintseva A."/>
            <person name="Heitman J."/>
            <person name="Chen Y."/>
            <person name="Sun S."/>
            <person name="Springer D."/>
            <person name="Dromer F."/>
            <person name="Young S."/>
            <person name="Zeng Q."/>
            <person name="Chapman S."/>
            <person name="Gujja S."/>
            <person name="Saif S."/>
            <person name="Birren B."/>
        </authorList>
    </citation>
    <scope>NUCLEOTIDE SEQUENCE [LARGE SCALE GENOMIC DNA]</scope>
    <source>
        <strain evidence="3">CBS 10435</strain>
    </source>
</reference>
<feature type="region of interest" description="Disordered" evidence="1">
    <location>
        <begin position="1"/>
        <end position="100"/>
    </location>
</feature>
<name>A0A1B9IUN2_9TREE</name>